<dbReference type="AlphaFoldDB" id="A0A915DMS5"/>
<reference evidence="2" key="1">
    <citation type="submission" date="2022-11" db="UniProtKB">
        <authorList>
            <consortium name="WormBaseParasite"/>
        </authorList>
    </citation>
    <scope>IDENTIFICATION</scope>
</reference>
<dbReference type="Proteomes" id="UP000887574">
    <property type="component" value="Unplaced"/>
</dbReference>
<evidence type="ECO:0000313" key="2">
    <source>
        <dbReference type="WBParaSite" id="jg21711"/>
    </source>
</evidence>
<name>A0A915DMS5_9BILA</name>
<accession>A0A915DMS5</accession>
<dbReference type="WBParaSite" id="jg21711">
    <property type="protein sequence ID" value="jg21711"/>
    <property type="gene ID" value="jg21711"/>
</dbReference>
<evidence type="ECO:0000313" key="1">
    <source>
        <dbReference type="Proteomes" id="UP000887574"/>
    </source>
</evidence>
<sequence length="439" mass="49326">MSVSKKIDVGSGSACHSGLNIFTVPPTNVSVNKSVIREILPVNTIDESPYEFRVFSDNQWIDLSKTYLYLELALQKRTGNNWVPLVAADVDVAPVQALGQSFIRQLKVHINGTEVYDSTNLYPYLSYIKNELTYSKDVKSSLLASTGYYNEDQHDNAADSGYVKRCATMANSQVCEYISLLDFDLANQSQYLLNNLNLHFTIYKSDDSFMIQKLSATDNNVYRVNLLSIKMYVKTIEVQNSLNLNVLTMLEKQSAKYPLRKTEIRSCFLSAGRTQITYNAFSNIVPRRLLVTFVSNEAFNGSFRLSPFNFKPFDLRELTVNAGGINYPTQPYNMNFTGDRLSYMRAFVDMHNSSVPTENMTNGITIDKFLSGWTFFVIPLSSTLEDCGGFELIKNGTTTVSALFNTAIPNPGVTMLIIGEFDQLLSIDYNRVIMSDGSV</sequence>
<keyword evidence="1" id="KW-1185">Reference proteome</keyword>
<dbReference type="PANTHER" id="PTHR23409">
    <property type="entry name" value="RIBONUCLEOSIDE-DIPHOSPHATE REDUCTASE SMALL CHAIN"/>
    <property type="match status" value="1"/>
</dbReference>
<dbReference type="GO" id="GO:0004748">
    <property type="term" value="F:ribonucleoside-diphosphate reductase activity, thioredoxin disulfide as acceptor"/>
    <property type="evidence" value="ECO:0007669"/>
    <property type="project" value="TreeGrafter"/>
</dbReference>
<organism evidence="1 2">
    <name type="scientific">Ditylenchus dipsaci</name>
    <dbReference type="NCBI Taxonomy" id="166011"/>
    <lineage>
        <taxon>Eukaryota</taxon>
        <taxon>Metazoa</taxon>
        <taxon>Ecdysozoa</taxon>
        <taxon>Nematoda</taxon>
        <taxon>Chromadorea</taxon>
        <taxon>Rhabditida</taxon>
        <taxon>Tylenchina</taxon>
        <taxon>Tylenchomorpha</taxon>
        <taxon>Sphaerularioidea</taxon>
        <taxon>Anguinidae</taxon>
        <taxon>Anguininae</taxon>
        <taxon>Ditylenchus</taxon>
    </lineage>
</organism>
<dbReference type="PANTHER" id="PTHR23409:SF21">
    <property type="entry name" value="CAPSID PROTEIN"/>
    <property type="match status" value="1"/>
</dbReference>
<dbReference type="InterPro" id="IPR000358">
    <property type="entry name" value="RNR_small_fam"/>
</dbReference>
<dbReference type="GO" id="GO:0005829">
    <property type="term" value="C:cytosol"/>
    <property type="evidence" value="ECO:0007669"/>
    <property type="project" value="TreeGrafter"/>
</dbReference>
<protein>
    <submittedName>
        <fullName evidence="2">Uncharacterized protein</fullName>
    </submittedName>
</protein>
<dbReference type="GO" id="GO:0009263">
    <property type="term" value="P:deoxyribonucleotide biosynthetic process"/>
    <property type="evidence" value="ECO:0007669"/>
    <property type="project" value="InterPro"/>
</dbReference>
<proteinExistence type="predicted"/>